<evidence type="ECO:0000313" key="2">
    <source>
        <dbReference type="Proteomes" id="UP001276761"/>
    </source>
</evidence>
<gene>
    <name evidence="1" type="ORF">SIL78_18990</name>
</gene>
<dbReference type="RefSeq" id="WP_198350041.1">
    <property type="nucleotide sequence ID" value="NZ_JABASV010000012.1"/>
</dbReference>
<sequence length="234" mass="26286">MSDYSVIQAVDFGFGQLLARIYSEGFDSGPQNWRQLLKRPPQLKVFRGDFDEPHAAVRSIESAAIAKQVSDWVSSNRPSLPLVLYGRKPNVRTIDAEAADYQHDVVATTDSGQTVRLSFAMMVVEYRLTLMAWDKPTLDAMQLAWVFHVSNVAKRGHKFDLSYEIDGEPLEDIIAEIIDPKTSEFDDVSVPTKEGRLHAVSLPVRIRAYAIQGAKVAVPDQMRWQLELSMCEGC</sequence>
<dbReference type="Proteomes" id="UP001276761">
    <property type="component" value="Unassembled WGS sequence"/>
</dbReference>
<dbReference type="EMBL" id="JAWXXT010000002">
    <property type="protein sequence ID" value="MDX5979639.1"/>
    <property type="molecule type" value="Genomic_DNA"/>
</dbReference>
<dbReference type="AlphaFoldDB" id="A0AAJ2RZX7"/>
<dbReference type="GeneID" id="303167627"/>
<comment type="caution">
    <text evidence="1">The sequence shown here is derived from an EMBL/GenBank/DDBJ whole genome shotgun (WGS) entry which is preliminary data.</text>
</comment>
<name>A0AAJ2RZX7_9GAMM</name>
<proteinExistence type="predicted"/>
<protein>
    <submittedName>
        <fullName evidence="1">Uncharacterized protein</fullName>
    </submittedName>
</protein>
<reference evidence="1" key="1">
    <citation type="submission" date="2023-11" db="EMBL/GenBank/DDBJ databases">
        <title>MicrobeMod: A computational toolkit for identifying prokaryotic methylation and restriction-modification with nanopore sequencing.</title>
        <authorList>
            <person name="Crits-Christoph A."/>
            <person name="Kang S.C."/>
            <person name="Lee H."/>
            <person name="Ostrov N."/>
        </authorList>
    </citation>
    <scope>NUCLEOTIDE SEQUENCE</scope>
    <source>
        <strain evidence="1">ATCC BAA-953</strain>
    </source>
</reference>
<accession>A0AAJ2RZX7</accession>
<organism evidence="1 2">
    <name type="scientific">Vreelandella alkaliphila</name>
    <dbReference type="NCBI Taxonomy" id="272774"/>
    <lineage>
        <taxon>Bacteria</taxon>
        <taxon>Pseudomonadati</taxon>
        <taxon>Pseudomonadota</taxon>
        <taxon>Gammaproteobacteria</taxon>
        <taxon>Oceanospirillales</taxon>
        <taxon>Halomonadaceae</taxon>
        <taxon>Vreelandella</taxon>
    </lineage>
</organism>
<evidence type="ECO:0000313" key="1">
    <source>
        <dbReference type="EMBL" id="MDX5979639.1"/>
    </source>
</evidence>